<gene>
    <name evidence="2" type="ORF">GCM10023173_14400</name>
</gene>
<sequence length="273" mass="31724">MRSANQTAFLNLIYIIINFVWLVIVDNKKIFGTSLYETFYQNWSYLTPHYATFEIWKVIAICFVTTALFYCILLRRERDEDRALAEQISSSENWVIYNQLFLGLSIVLKVNNYLTVALLFTIATFYTLNKLNYIFKIRDYKNPTAIHIFTRTSMGLYSGWLVYLMGFNGLPVLSHLFKMRGDETIFCILALIFLLVSFSFILYKAIICILPALLVGYTAGVLGSYFYNIQSQNTDIYHQTMKYAFLSIMLISISMMIILLYRKRKALLALGHG</sequence>
<dbReference type="Proteomes" id="UP001500394">
    <property type="component" value="Unassembled WGS sequence"/>
</dbReference>
<feature type="transmembrane region" description="Helical" evidence="1">
    <location>
        <begin position="116"/>
        <end position="135"/>
    </location>
</feature>
<feature type="transmembrane region" description="Helical" evidence="1">
    <location>
        <begin position="55"/>
        <end position="73"/>
    </location>
</feature>
<evidence type="ECO:0000256" key="1">
    <source>
        <dbReference type="SAM" id="Phobius"/>
    </source>
</evidence>
<comment type="caution">
    <text evidence="2">The sequence shown here is derived from an EMBL/GenBank/DDBJ whole genome shotgun (WGS) entry which is preliminary data.</text>
</comment>
<keyword evidence="3" id="KW-1185">Reference proteome</keyword>
<name>A0ABP8R215_9SPHI</name>
<feature type="transmembrane region" description="Helical" evidence="1">
    <location>
        <begin position="210"/>
        <end position="229"/>
    </location>
</feature>
<dbReference type="RefSeq" id="WP_345066729.1">
    <property type="nucleotide sequence ID" value="NZ_BAABGR010000015.1"/>
</dbReference>
<protein>
    <recommendedName>
        <fullName evidence="4">ABC-2 family transporter protein</fullName>
    </recommendedName>
</protein>
<evidence type="ECO:0000313" key="3">
    <source>
        <dbReference type="Proteomes" id="UP001500394"/>
    </source>
</evidence>
<feature type="transmembrane region" description="Helical" evidence="1">
    <location>
        <begin position="183"/>
        <end position="203"/>
    </location>
</feature>
<keyword evidence="1" id="KW-0472">Membrane</keyword>
<keyword evidence="1" id="KW-1133">Transmembrane helix</keyword>
<feature type="transmembrane region" description="Helical" evidence="1">
    <location>
        <begin position="241"/>
        <end position="261"/>
    </location>
</feature>
<evidence type="ECO:0008006" key="4">
    <source>
        <dbReference type="Google" id="ProtNLM"/>
    </source>
</evidence>
<organism evidence="2 3">
    <name type="scientific">Sphingobacterium thermophilum</name>
    <dbReference type="NCBI Taxonomy" id="768534"/>
    <lineage>
        <taxon>Bacteria</taxon>
        <taxon>Pseudomonadati</taxon>
        <taxon>Bacteroidota</taxon>
        <taxon>Sphingobacteriia</taxon>
        <taxon>Sphingobacteriales</taxon>
        <taxon>Sphingobacteriaceae</taxon>
        <taxon>Sphingobacterium</taxon>
    </lineage>
</organism>
<dbReference type="EMBL" id="BAABGR010000015">
    <property type="protein sequence ID" value="GAA4515900.1"/>
    <property type="molecule type" value="Genomic_DNA"/>
</dbReference>
<proteinExistence type="predicted"/>
<accession>A0ABP8R215</accession>
<feature type="transmembrane region" description="Helical" evidence="1">
    <location>
        <begin position="156"/>
        <end position="177"/>
    </location>
</feature>
<evidence type="ECO:0000313" key="2">
    <source>
        <dbReference type="EMBL" id="GAA4515900.1"/>
    </source>
</evidence>
<reference evidence="3" key="1">
    <citation type="journal article" date="2019" name="Int. J. Syst. Evol. Microbiol.">
        <title>The Global Catalogue of Microorganisms (GCM) 10K type strain sequencing project: providing services to taxonomists for standard genome sequencing and annotation.</title>
        <authorList>
            <consortium name="The Broad Institute Genomics Platform"/>
            <consortium name="The Broad Institute Genome Sequencing Center for Infectious Disease"/>
            <person name="Wu L."/>
            <person name="Ma J."/>
        </authorList>
    </citation>
    <scope>NUCLEOTIDE SEQUENCE [LARGE SCALE GENOMIC DNA]</scope>
    <source>
        <strain evidence="3">JCM 17858</strain>
    </source>
</reference>
<feature type="transmembrane region" description="Helical" evidence="1">
    <location>
        <begin position="7"/>
        <end position="25"/>
    </location>
</feature>
<keyword evidence="1" id="KW-0812">Transmembrane</keyword>